<dbReference type="Proteomes" id="UP001164439">
    <property type="component" value="Chromosome"/>
</dbReference>
<evidence type="ECO:0000313" key="3">
    <source>
        <dbReference type="EMBL" id="WAZ26288.1"/>
    </source>
</evidence>
<feature type="signal peptide" evidence="2">
    <location>
        <begin position="1"/>
        <end position="26"/>
    </location>
</feature>
<feature type="compositionally biased region" description="Basic and acidic residues" evidence="1">
    <location>
        <begin position="56"/>
        <end position="87"/>
    </location>
</feature>
<feature type="compositionally biased region" description="Basic and acidic residues" evidence="1">
    <location>
        <begin position="27"/>
        <end position="49"/>
    </location>
</feature>
<gene>
    <name evidence="3" type="ORF">STRCI_007850</name>
</gene>
<name>A0ABY7KQL3_9ACTN</name>
<protein>
    <recommendedName>
        <fullName evidence="5">Gram-positive cocci surface proteins LPxTG domain-containing protein</fullName>
    </recommendedName>
</protein>
<evidence type="ECO:0000256" key="2">
    <source>
        <dbReference type="SAM" id="SignalP"/>
    </source>
</evidence>
<evidence type="ECO:0000313" key="4">
    <source>
        <dbReference type="Proteomes" id="UP001164439"/>
    </source>
</evidence>
<feature type="region of interest" description="Disordered" evidence="1">
    <location>
        <begin position="27"/>
        <end position="107"/>
    </location>
</feature>
<feature type="chain" id="PRO_5046330017" description="Gram-positive cocci surface proteins LPxTG domain-containing protein" evidence="2">
    <location>
        <begin position="27"/>
        <end position="136"/>
    </location>
</feature>
<evidence type="ECO:0008006" key="5">
    <source>
        <dbReference type="Google" id="ProtNLM"/>
    </source>
</evidence>
<accession>A0ABY7KQL3</accession>
<dbReference type="RefSeq" id="WP_269663772.1">
    <property type="nucleotide sequence ID" value="NZ_CP114413.1"/>
</dbReference>
<dbReference type="EMBL" id="CP114413">
    <property type="protein sequence ID" value="WAZ26288.1"/>
    <property type="molecule type" value="Genomic_DNA"/>
</dbReference>
<keyword evidence="4" id="KW-1185">Reference proteome</keyword>
<reference evidence="3" key="1">
    <citation type="submission" date="2022-12" db="EMBL/GenBank/DDBJ databases">
        <authorList>
            <person name="Ruckert C."/>
            <person name="Busche T."/>
            <person name="Kalinowski J."/>
            <person name="Wittmann C."/>
        </authorList>
    </citation>
    <scope>NUCLEOTIDE SEQUENCE</scope>
    <source>
        <strain evidence="3">DSM 40467</strain>
    </source>
</reference>
<keyword evidence="2" id="KW-0732">Signal</keyword>
<proteinExistence type="predicted"/>
<evidence type="ECO:0000256" key="1">
    <source>
        <dbReference type="SAM" id="MobiDB-lite"/>
    </source>
</evidence>
<sequence length="136" mass="14305">MLSVRTLLATTGASAVLLLGAPGAFAEEHDRDHEDSSYSREHDGGRDYGNDGEDSWGDKKHEKEDDWGGKHTDDSWKGERDHDSWKGDHHKPKGGMHTGGGGLATPTVTAGGLAVLAVAGTGLYAARRRKATGGAA</sequence>
<organism evidence="3 4">
    <name type="scientific">Streptomyces cinnabarinus</name>
    <dbReference type="NCBI Taxonomy" id="67287"/>
    <lineage>
        <taxon>Bacteria</taxon>
        <taxon>Bacillati</taxon>
        <taxon>Actinomycetota</taxon>
        <taxon>Actinomycetes</taxon>
        <taxon>Kitasatosporales</taxon>
        <taxon>Streptomycetaceae</taxon>
        <taxon>Streptomyces</taxon>
    </lineage>
</organism>